<dbReference type="Pfam" id="PF01522">
    <property type="entry name" value="Polysacc_deac_1"/>
    <property type="match status" value="1"/>
</dbReference>
<dbReference type="InterPro" id="IPR050248">
    <property type="entry name" value="Polysacc_deacetylase_ArnD"/>
</dbReference>
<dbReference type="SUPFAM" id="SSF88713">
    <property type="entry name" value="Glycoside hydrolase/deacetylase"/>
    <property type="match status" value="1"/>
</dbReference>
<dbReference type="PANTHER" id="PTHR10587">
    <property type="entry name" value="GLYCOSYL TRANSFERASE-RELATED"/>
    <property type="match status" value="1"/>
</dbReference>
<dbReference type="GO" id="GO:0005975">
    <property type="term" value="P:carbohydrate metabolic process"/>
    <property type="evidence" value="ECO:0007669"/>
    <property type="project" value="InterPro"/>
</dbReference>
<dbReference type="Gene3D" id="3.20.20.370">
    <property type="entry name" value="Glycoside hydrolase/deacetylase"/>
    <property type="match status" value="1"/>
</dbReference>
<keyword evidence="3" id="KW-1185">Reference proteome</keyword>
<dbReference type="AlphaFoldDB" id="A0A0A5GNP4"/>
<dbReference type="PROSITE" id="PS51677">
    <property type="entry name" value="NODB"/>
    <property type="match status" value="1"/>
</dbReference>
<dbReference type="InterPro" id="IPR002509">
    <property type="entry name" value="NODB_dom"/>
</dbReference>
<dbReference type="EMBL" id="AVPE01000004">
    <property type="protein sequence ID" value="KGX92868.1"/>
    <property type="molecule type" value="Genomic_DNA"/>
</dbReference>
<organism evidence="2 3">
    <name type="scientific">Pontibacillus halophilus JSM 076056 = DSM 19796</name>
    <dbReference type="NCBI Taxonomy" id="1385510"/>
    <lineage>
        <taxon>Bacteria</taxon>
        <taxon>Bacillati</taxon>
        <taxon>Bacillota</taxon>
        <taxon>Bacilli</taxon>
        <taxon>Bacillales</taxon>
        <taxon>Bacillaceae</taxon>
        <taxon>Pontibacillus</taxon>
    </lineage>
</organism>
<gene>
    <name evidence="2" type="ORF">N781_13330</name>
</gene>
<dbReference type="CDD" id="cd10944">
    <property type="entry name" value="CE4_SmPgdA_like"/>
    <property type="match status" value="1"/>
</dbReference>
<evidence type="ECO:0000313" key="3">
    <source>
        <dbReference type="Proteomes" id="UP000030528"/>
    </source>
</evidence>
<name>A0A0A5GNP4_9BACI</name>
<evidence type="ECO:0000259" key="1">
    <source>
        <dbReference type="PROSITE" id="PS51677"/>
    </source>
</evidence>
<dbReference type="GO" id="GO:0016810">
    <property type="term" value="F:hydrolase activity, acting on carbon-nitrogen (but not peptide) bonds"/>
    <property type="evidence" value="ECO:0007669"/>
    <property type="project" value="InterPro"/>
</dbReference>
<dbReference type="eggNOG" id="COG0726">
    <property type="taxonomic scope" value="Bacteria"/>
</dbReference>
<dbReference type="InterPro" id="IPR011330">
    <property type="entry name" value="Glyco_hydro/deAcase_b/a-brl"/>
</dbReference>
<reference evidence="2 3" key="1">
    <citation type="submission" date="2013-08" db="EMBL/GenBank/DDBJ databases">
        <authorList>
            <person name="Huang J."/>
            <person name="Wang G."/>
        </authorList>
    </citation>
    <scope>NUCLEOTIDE SEQUENCE [LARGE SCALE GENOMIC DNA]</scope>
    <source>
        <strain evidence="2 3">JSM 076056</strain>
    </source>
</reference>
<dbReference type="PANTHER" id="PTHR10587:SF125">
    <property type="entry name" value="POLYSACCHARIDE DEACETYLASE YHEN-RELATED"/>
    <property type="match status" value="1"/>
</dbReference>
<protein>
    <submittedName>
        <fullName evidence="2">Polysaccharide deacetylase</fullName>
    </submittedName>
</protein>
<feature type="domain" description="NodB homology" evidence="1">
    <location>
        <begin position="43"/>
        <end position="226"/>
    </location>
</feature>
<evidence type="ECO:0000313" key="2">
    <source>
        <dbReference type="EMBL" id="KGX92868.1"/>
    </source>
</evidence>
<sequence>MPQESKTATKQPFQRTNVVSAHKADQNVRLNEVTNRIQTKEEGVLYLTFDDGPNHNTLKLLDLLDRYHAKATFFMLEPYMERQRCAINRMVDEGHSIALHGVTHDQSKIYASATSVVDEMDQAQQTLQGITNEKTRLIRTPYGSVPHMKPSYREKVRANHFTLWDWNVDSKDWLYKDERYITEVNDQLQSIPSEHPAVILLHERATTLEHLERLLQTLSAKGYTFEALKEGMDPVQFG</sequence>
<proteinExistence type="predicted"/>
<comment type="caution">
    <text evidence="2">The sequence shown here is derived from an EMBL/GenBank/DDBJ whole genome shotgun (WGS) entry which is preliminary data.</text>
</comment>
<accession>A0A0A5GNP4</accession>
<dbReference type="STRING" id="1385510.GCA_000425205_01498"/>
<dbReference type="Proteomes" id="UP000030528">
    <property type="component" value="Unassembled WGS sequence"/>
</dbReference>